<protein>
    <submittedName>
        <fullName evidence="2">PepSY domain-containing protein</fullName>
    </submittedName>
</protein>
<evidence type="ECO:0000256" key="1">
    <source>
        <dbReference type="SAM" id="Phobius"/>
    </source>
</evidence>
<dbReference type="Proteomes" id="UP000664044">
    <property type="component" value="Unassembled WGS sequence"/>
</dbReference>
<dbReference type="RefSeq" id="WP_207035365.1">
    <property type="nucleotide sequence ID" value="NZ_CP159476.1"/>
</dbReference>
<gene>
    <name evidence="2" type="ORF">J0656_15125</name>
</gene>
<keyword evidence="1" id="KW-0812">Transmembrane</keyword>
<proteinExistence type="predicted"/>
<comment type="caution">
    <text evidence="2">The sequence shown here is derived from an EMBL/GenBank/DDBJ whole genome shotgun (WGS) entry which is preliminary data.</text>
</comment>
<evidence type="ECO:0000313" key="3">
    <source>
        <dbReference type="Proteomes" id="UP000664044"/>
    </source>
</evidence>
<feature type="transmembrane region" description="Helical" evidence="1">
    <location>
        <begin position="204"/>
        <end position="223"/>
    </location>
</feature>
<keyword evidence="1" id="KW-1133">Transmembrane helix</keyword>
<reference evidence="2 3" key="1">
    <citation type="submission" date="2021-03" db="EMBL/GenBank/DDBJ databases">
        <title>Muricauda lutimaris sp. nov. and Muricauda ruestringensis sp. nov, two marine members of the Flavobacteriaceae isolated from deep sea sediments of Western Pacific.</title>
        <authorList>
            <person name="Zhao S."/>
            <person name="Liu R."/>
        </authorList>
    </citation>
    <scope>NUCLEOTIDE SEQUENCE [LARGE SCALE GENOMIC DNA]</scope>
    <source>
        <strain evidence="2 3">BC31-1-A7</strain>
    </source>
</reference>
<accession>A0ABS3G8F5</accession>
<evidence type="ECO:0000313" key="2">
    <source>
        <dbReference type="EMBL" id="MBO0355352.1"/>
    </source>
</evidence>
<dbReference type="EMBL" id="JAFLNL010000009">
    <property type="protein sequence ID" value="MBO0355352.1"/>
    <property type="molecule type" value="Genomic_DNA"/>
</dbReference>
<keyword evidence="3" id="KW-1185">Reference proteome</keyword>
<dbReference type="Pfam" id="PF03929">
    <property type="entry name" value="PepSY_TM"/>
    <property type="match status" value="1"/>
</dbReference>
<organism evidence="2 3">
    <name type="scientific">Flagellimonas aurea</name>
    <dbReference type="NCBI Taxonomy" id="2915619"/>
    <lineage>
        <taxon>Bacteria</taxon>
        <taxon>Pseudomonadati</taxon>
        <taxon>Bacteroidota</taxon>
        <taxon>Flavobacteriia</taxon>
        <taxon>Flavobacteriales</taxon>
        <taxon>Flavobacteriaceae</taxon>
        <taxon>Flagellimonas</taxon>
    </lineage>
</organism>
<feature type="transmembrane region" description="Helical" evidence="1">
    <location>
        <begin position="16"/>
        <end position="37"/>
    </location>
</feature>
<keyword evidence="1" id="KW-0472">Membrane</keyword>
<dbReference type="InterPro" id="IPR005625">
    <property type="entry name" value="PepSY-ass_TM"/>
</dbReference>
<sequence length="235" mass="27252">MVKRKTAIKIRKAHRYLGLFLGIQFIMWTASGLYFSWTDIDEIHGDHFRNMDHEPVAFDGLIGSSEINIPGKISSLSLKEIAGKPYYWINHEFLVDARDGSLKNNISEQEALAVAAREMAPSLKVKNVEVIKETDKHHEYRGRKLPAYVISYDSPENIKAYVSLADGSFQTVRHRNWRWFDFLWMTHTMDYEGRDDFNTTVLRAFSLMGLITVLSGFLLWFTSSPTMRKIVKRKK</sequence>
<name>A0ABS3G8F5_9FLAO</name>